<feature type="region of interest" description="Disordered" evidence="1">
    <location>
        <begin position="83"/>
        <end position="109"/>
    </location>
</feature>
<sequence>MSQLASARLLTRVMQSKCSGLSKALVPLKEYTLLLPYAPSCQGKKMSNNLEGTPSGHIGITMYTENLSRSSILLTIFNESSFVTRPSSATSSRGSGKPQAEPPSMDLNN</sequence>
<keyword evidence="3" id="KW-1185">Reference proteome</keyword>
<feature type="non-terminal residue" evidence="2">
    <location>
        <position position="1"/>
    </location>
</feature>
<reference evidence="2" key="1">
    <citation type="submission" date="2018-05" db="EMBL/GenBank/DDBJ databases">
        <title>Draft genome of Mucuna pruriens seed.</title>
        <authorList>
            <person name="Nnadi N.E."/>
            <person name="Vos R."/>
            <person name="Hasami M.H."/>
            <person name="Devisetty U.K."/>
            <person name="Aguiy J.C."/>
        </authorList>
    </citation>
    <scope>NUCLEOTIDE SEQUENCE [LARGE SCALE GENOMIC DNA]</scope>
    <source>
        <strain evidence="2">JCA_2017</strain>
    </source>
</reference>
<evidence type="ECO:0000313" key="2">
    <source>
        <dbReference type="EMBL" id="RDX98776.1"/>
    </source>
</evidence>
<evidence type="ECO:0000313" key="3">
    <source>
        <dbReference type="Proteomes" id="UP000257109"/>
    </source>
</evidence>
<organism evidence="2 3">
    <name type="scientific">Mucuna pruriens</name>
    <name type="common">Velvet bean</name>
    <name type="synonym">Dolichos pruriens</name>
    <dbReference type="NCBI Taxonomy" id="157652"/>
    <lineage>
        <taxon>Eukaryota</taxon>
        <taxon>Viridiplantae</taxon>
        <taxon>Streptophyta</taxon>
        <taxon>Embryophyta</taxon>
        <taxon>Tracheophyta</taxon>
        <taxon>Spermatophyta</taxon>
        <taxon>Magnoliopsida</taxon>
        <taxon>eudicotyledons</taxon>
        <taxon>Gunneridae</taxon>
        <taxon>Pentapetalae</taxon>
        <taxon>rosids</taxon>
        <taxon>fabids</taxon>
        <taxon>Fabales</taxon>
        <taxon>Fabaceae</taxon>
        <taxon>Papilionoideae</taxon>
        <taxon>50 kb inversion clade</taxon>
        <taxon>NPAAA clade</taxon>
        <taxon>indigoferoid/millettioid clade</taxon>
        <taxon>Phaseoleae</taxon>
        <taxon>Mucuna</taxon>
    </lineage>
</organism>
<feature type="compositionally biased region" description="Polar residues" evidence="1">
    <location>
        <begin position="83"/>
        <end position="94"/>
    </location>
</feature>
<comment type="caution">
    <text evidence="2">The sequence shown here is derived from an EMBL/GenBank/DDBJ whole genome shotgun (WGS) entry which is preliminary data.</text>
</comment>
<accession>A0A371H7S8</accession>
<dbReference type="EMBL" id="QJKJ01003377">
    <property type="protein sequence ID" value="RDX98776.1"/>
    <property type="molecule type" value="Genomic_DNA"/>
</dbReference>
<evidence type="ECO:0000256" key="1">
    <source>
        <dbReference type="SAM" id="MobiDB-lite"/>
    </source>
</evidence>
<protein>
    <submittedName>
        <fullName evidence="2">Uncharacterized protein</fullName>
    </submittedName>
</protein>
<name>A0A371H7S8_MUCPR</name>
<dbReference type="Proteomes" id="UP000257109">
    <property type="component" value="Unassembled WGS sequence"/>
</dbReference>
<proteinExistence type="predicted"/>
<dbReference type="AlphaFoldDB" id="A0A371H7S8"/>
<gene>
    <name evidence="2" type="ORF">CR513_18260</name>
</gene>